<dbReference type="AlphaFoldDB" id="A0A1T2XK58"/>
<evidence type="ECO:0000313" key="2">
    <source>
        <dbReference type="EMBL" id="OPA80063.1"/>
    </source>
</evidence>
<dbReference type="InterPro" id="IPR018743">
    <property type="entry name" value="DUF2292"/>
</dbReference>
<feature type="compositionally biased region" description="Basic and acidic residues" evidence="1">
    <location>
        <begin position="57"/>
        <end position="66"/>
    </location>
</feature>
<organism evidence="2 3">
    <name type="scientific">Paenibacillus selenitireducens</name>
    <dbReference type="NCBI Taxonomy" id="1324314"/>
    <lineage>
        <taxon>Bacteria</taxon>
        <taxon>Bacillati</taxon>
        <taxon>Bacillota</taxon>
        <taxon>Bacilli</taxon>
        <taxon>Bacillales</taxon>
        <taxon>Paenibacillaceae</taxon>
        <taxon>Paenibacillus</taxon>
    </lineage>
</organism>
<feature type="region of interest" description="Disordered" evidence="1">
    <location>
        <begin position="42"/>
        <end position="66"/>
    </location>
</feature>
<name>A0A1T2XK58_9BACL</name>
<evidence type="ECO:0008006" key="4">
    <source>
        <dbReference type="Google" id="ProtNLM"/>
    </source>
</evidence>
<dbReference type="Proteomes" id="UP000190188">
    <property type="component" value="Unassembled WGS sequence"/>
</dbReference>
<dbReference type="OrthoDB" id="2382414at2"/>
<dbReference type="Pfam" id="PF10055">
    <property type="entry name" value="DUF2292"/>
    <property type="match status" value="1"/>
</dbReference>
<comment type="caution">
    <text evidence="2">The sequence shown here is derived from an EMBL/GenBank/DDBJ whole genome shotgun (WGS) entry which is preliminary data.</text>
</comment>
<keyword evidence="3" id="KW-1185">Reference proteome</keyword>
<dbReference type="EMBL" id="MSZX01000002">
    <property type="protein sequence ID" value="OPA80063.1"/>
    <property type="molecule type" value="Genomic_DNA"/>
</dbReference>
<sequence length="66" mass="7543">MGRPLEIDERWRDQIAALLNGMEYGSVQITVHDGKIVQMERTERKRFDANTPSSKAQPDRLAAEKS</sequence>
<proteinExistence type="predicted"/>
<dbReference type="STRING" id="1324314.BVG16_04750"/>
<dbReference type="RefSeq" id="WP_078497408.1">
    <property type="nucleotide sequence ID" value="NZ_MSZX01000002.1"/>
</dbReference>
<protein>
    <recommendedName>
        <fullName evidence="4">DUF2292 domain-containing protein</fullName>
    </recommendedName>
</protein>
<accession>A0A1T2XK58</accession>
<reference evidence="2 3" key="1">
    <citation type="submission" date="2017-01" db="EMBL/GenBank/DDBJ databases">
        <title>Genome analysis of Paenibacillus selenitrireducens ES3-24.</title>
        <authorList>
            <person name="Xu D."/>
            <person name="Yao R."/>
            <person name="Zheng S."/>
        </authorList>
    </citation>
    <scope>NUCLEOTIDE SEQUENCE [LARGE SCALE GENOMIC DNA]</scope>
    <source>
        <strain evidence="2 3">ES3-24</strain>
    </source>
</reference>
<evidence type="ECO:0000256" key="1">
    <source>
        <dbReference type="SAM" id="MobiDB-lite"/>
    </source>
</evidence>
<evidence type="ECO:0000313" key="3">
    <source>
        <dbReference type="Proteomes" id="UP000190188"/>
    </source>
</evidence>
<gene>
    <name evidence="2" type="ORF">BVG16_04750</name>
</gene>